<protein>
    <submittedName>
        <fullName evidence="1">Zinc finger, CCHC-type</fullName>
    </submittedName>
</protein>
<dbReference type="AlphaFoldDB" id="A0A5B6WPX4"/>
<dbReference type="EMBL" id="SMMG02000002">
    <property type="protein sequence ID" value="KAA3483388.1"/>
    <property type="molecule type" value="Genomic_DNA"/>
</dbReference>
<proteinExistence type="predicted"/>
<gene>
    <name evidence="1" type="ORF">EPI10_005567</name>
</gene>
<dbReference type="PANTHER" id="PTHR11439:SF521">
    <property type="entry name" value="RNA-DIRECTED DNA POLYMERASE"/>
    <property type="match status" value="1"/>
</dbReference>
<dbReference type="OrthoDB" id="1645289at2759"/>
<evidence type="ECO:0000313" key="1">
    <source>
        <dbReference type="EMBL" id="KAA3483388.1"/>
    </source>
</evidence>
<sequence>MRSSEGFILAQLHYVDKILGKFSKDDSGIARTPIDTGQHLSKNKCESVDQVEYARMIGSLMYLMSCIRLDIAFTVNNLSRFITNPVENHGKAIVRVLRYLKYTRDYELYCSRDSVILEGFSNGSWIYDIQDTKGTSGYLMLTLARKGVQTQTRRGWGHTRTTWVMEISRPVGPF</sequence>
<accession>A0A5B6WPX4</accession>
<comment type="caution">
    <text evidence="1">The sequence shown here is derived from an EMBL/GenBank/DDBJ whole genome shotgun (WGS) entry which is preliminary data.</text>
</comment>
<organism evidence="1 2">
    <name type="scientific">Gossypium australe</name>
    <dbReference type="NCBI Taxonomy" id="47621"/>
    <lineage>
        <taxon>Eukaryota</taxon>
        <taxon>Viridiplantae</taxon>
        <taxon>Streptophyta</taxon>
        <taxon>Embryophyta</taxon>
        <taxon>Tracheophyta</taxon>
        <taxon>Spermatophyta</taxon>
        <taxon>Magnoliopsida</taxon>
        <taxon>eudicotyledons</taxon>
        <taxon>Gunneridae</taxon>
        <taxon>Pentapetalae</taxon>
        <taxon>rosids</taxon>
        <taxon>malvids</taxon>
        <taxon>Malvales</taxon>
        <taxon>Malvaceae</taxon>
        <taxon>Malvoideae</taxon>
        <taxon>Gossypium</taxon>
    </lineage>
</organism>
<reference evidence="2" key="1">
    <citation type="journal article" date="2019" name="Plant Biotechnol. J.">
        <title>Genome sequencing of the Australian wild diploid species Gossypium australe highlights disease resistance and delayed gland morphogenesis.</title>
        <authorList>
            <person name="Cai Y."/>
            <person name="Cai X."/>
            <person name="Wang Q."/>
            <person name="Wang P."/>
            <person name="Zhang Y."/>
            <person name="Cai C."/>
            <person name="Xu Y."/>
            <person name="Wang K."/>
            <person name="Zhou Z."/>
            <person name="Wang C."/>
            <person name="Geng S."/>
            <person name="Li B."/>
            <person name="Dong Q."/>
            <person name="Hou Y."/>
            <person name="Wang H."/>
            <person name="Ai P."/>
            <person name="Liu Z."/>
            <person name="Yi F."/>
            <person name="Sun M."/>
            <person name="An G."/>
            <person name="Cheng J."/>
            <person name="Zhang Y."/>
            <person name="Shi Q."/>
            <person name="Xie Y."/>
            <person name="Shi X."/>
            <person name="Chang Y."/>
            <person name="Huang F."/>
            <person name="Chen Y."/>
            <person name="Hong S."/>
            <person name="Mi L."/>
            <person name="Sun Q."/>
            <person name="Zhang L."/>
            <person name="Zhou B."/>
            <person name="Peng R."/>
            <person name="Zhang X."/>
            <person name="Liu F."/>
        </authorList>
    </citation>
    <scope>NUCLEOTIDE SEQUENCE [LARGE SCALE GENOMIC DNA]</scope>
    <source>
        <strain evidence="2">cv. PA1801</strain>
    </source>
</reference>
<name>A0A5B6WPX4_9ROSI</name>
<evidence type="ECO:0000313" key="2">
    <source>
        <dbReference type="Proteomes" id="UP000325315"/>
    </source>
</evidence>
<dbReference type="PANTHER" id="PTHR11439">
    <property type="entry name" value="GAG-POL-RELATED RETROTRANSPOSON"/>
    <property type="match status" value="1"/>
</dbReference>
<dbReference type="Proteomes" id="UP000325315">
    <property type="component" value="Unassembled WGS sequence"/>
</dbReference>
<keyword evidence="2" id="KW-1185">Reference proteome</keyword>